<protein>
    <submittedName>
        <fullName evidence="2">Uncharacterized protein</fullName>
    </submittedName>
</protein>
<keyword evidence="3" id="KW-1185">Reference proteome</keyword>
<proteinExistence type="predicted"/>
<feature type="compositionally biased region" description="Low complexity" evidence="1">
    <location>
        <begin position="15"/>
        <end position="28"/>
    </location>
</feature>
<reference evidence="2" key="3">
    <citation type="journal article" date="2017" name="Nature">
        <title>Genome sequence of the progenitor of the wheat D genome Aegilops tauschii.</title>
        <authorList>
            <person name="Luo M.C."/>
            <person name="Gu Y.Q."/>
            <person name="Puiu D."/>
            <person name="Wang H."/>
            <person name="Twardziok S.O."/>
            <person name="Deal K.R."/>
            <person name="Huo N."/>
            <person name="Zhu T."/>
            <person name="Wang L."/>
            <person name="Wang Y."/>
            <person name="McGuire P.E."/>
            <person name="Liu S."/>
            <person name="Long H."/>
            <person name="Ramasamy R.K."/>
            <person name="Rodriguez J.C."/>
            <person name="Van S.L."/>
            <person name="Yuan L."/>
            <person name="Wang Z."/>
            <person name="Xia Z."/>
            <person name="Xiao L."/>
            <person name="Anderson O.D."/>
            <person name="Ouyang S."/>
            <person name="Liang Y."/>
            <person name="Zimin A.V."/>
            <person name="Pertea G."/>
            <person name="Qi P."/>
            <person name="Bennetzen J.L."/>
            <person name="Dai X."/>
            <person name="Dawson M.W."/>
            <person name="Muller H.G."/>
            <person name="Kugler K."/>
            <person name="Rivarola-Duarte L."/>
            <person name="Spannagl M."/>
            <person name="Mayer K.F.X."/>
            <person name="Lu F.H."/>
            <person name="Bevan M.W."/>
            <person name="Leroy P."/>
            <person name="Li P."/>
            <person name="You F.M."/>
            <person name="Sun Q."/>
            <person name="Liu Z."/>
            <person name="Lyons E."/>
            <person name="Wicker T."/>
            <person name="Salzberg S.L."/>
            <person name="Devos K.M."/>
            <person name="Dvorak J."/>
        </authorList>
    </citation>
    <scope>NUCLEOTIDE SEQUENCE [LARGE SCALE GENOMIC DNA]</scope>
    <source>
        <strain evidence="2">cv. AL8/78</strain>
    </source>
</reference>
<feature type="region of interest" description="Disordered" evidence="1">
    <location>
        <begin position="1"/>
        <end position="50"/>
    </location>
</feature>
<reference evidence="3" key="2">
    <citation type="journal article" date="2017" name="Nat. Plants">
        <title>The Aegilops tauschii genome reveals multiple impacts of transposons.</title>
        <authorList>
            <person name="Zhao G."/>
            <person name="Zou C."/>
            <person name="Li K."/>
            <person name="Wang K."/>
            <person name="Li T."/>
            <person name="Gao L."/>
            <person name="Zhang X."/>
            <person name="Wang H."/>
            <person name="Yang Z."/>
            <person name="Liu X."/>
            <person name="Jiang W."/>
            <person name="Mao L."/>
            <person name="Kong X."/>
            <person name="Jiao Y."/>
            <person name="Jia J."/>
        </authorList>
    </citation>
    <scope>NUCLEOTIDE SEQUENCE [LARGE SCALE GENOMIC DNA]</scope>
    <source>
        <strain evidence="3">cv. AL8/78</strain>
    </source>
</reference>
<evidence type="ECO:0000256" key="1">
    <source>
        <dbReference type="SAM" id="MobiDB-lite"/>
    </source>
</evidence>
<accession>A0A453IP91</accession>
<reference evidence="2" key="4">
    <citation type="submission" date="2019-03" db="UniProtKB">
        <authorList>
            <consortium name="EnsemblPlants"/>
        </authorList>
    </citation>
    <scope>IDENTIFICATION</scope>
</reference>
<dbReference type="Gramene" id="AET4Gv20637100.11">
    <property type="protein sequence ID" value="AET4Gv20637100.11"/>
    <property type="gene ID" value="AET4Gv20637100"/>
</dbReference>
<reference evidence="2" key="5">
    <citation type="journal article" date="2021" name="G3 (Bethesda)">
        <title>Aegilops tauschii genome assembly Aet v5.0 features greater sequence contiguity and improved annotation.</title>
        <authorList>
            <person name="Wang L."/>
            <person name="Zhu T."/>
            <person name="Rodriguez J.C."/>
            <person name="Deal K.R."/>
            <person name="Dubcovsky J."/>
            <person name="McGuire P.E."/>
            <person name="Lux T."/>
            <person name="Spannagl M."/>
            <person name="Mayer K.F.X."/>
            <person name="Baldrich P."/>
            <person name="Meyers B.C."/>
            <person name="Huo N."/>
            <person name="Gu Y.Q."/>
            <person name="Zhou H."/>
            <person name="Devos K.M."/>
            <person name="Bennetzen J.L."/>
            <person name="Unver T."/>
            <person name="Budak H."/>
            <person name="Gulick P.J."/>
            <person name="Galiba G."/>
            <person name="Kalapos B."/>
            <person name="Nelson D.R."/>
            <person name="Li P."/>
            <person name="You F.M."/>
            <person name="Luo M.C."/>
            <person name="Dvorak J."/>
        </authorList>
    </citation>
    <scope>NUCLEOTIDE SEQUENCE [LARGE SCALE GENOMIC DNA]</scope>
    <source>
        <strain evidence="2">cv. AL8/78</strain>
    </source>
</reference>
<organism evidence="2 3">
    <name type="scientific">Aegilops tauschii subsp. strangulata</name>
    <name type="common">Goatgrass</name>
    <dbReference type="NCBI Taxonomy" id="200361"/>
    <lineage>
        <taxon>Eukaryota</taxon>
        <taxon>Viridiplantae</taxon>
        <taxon>Streptophyta</taxon>
        <taxon>Embryophyta</taxon>
        <taxon>Tracheophyta</taxon>
        <taxon>Spermatophyta</taxon>
        <taxon>Magnoliopsida</taxon>
        <taxon>Liliopsida</taxon>
        <taxon>Poales</taxon>
        <taxon>Poaceae</taxon>
        <taxon>BOP clade</taxon>
        <taxon>Pooideae</taxon>
        <taxon>Triticodae</taxon>
        <taxon>Triticeae</taxon>
        <taxon>Triticinae</taxon>
        <taxon>Aegilops</taxon>
    </lineage>
</organism>
<evidence type="ECO:0000313" key="3">
    <source>
        <dbReference type="Proteomes" id="UP000015105"/>
    </source>
</evidence>
<dbReference type="Proteomes" id="UP000015105">
    <property type="component" value="Chromosome 4D"/>
</dbReference>
<evidence type="ECO:0000313" key="2">
    <source>
        <dbReference type="EnsemblPlants" id="AET4Gv20637100.11"/>
    </source>
</evidence>
<dbReference type="EnsemblPlants" id="AET4Gv20637100.11">
    <property type="protein sequence ID" value="AET4Gv20637100.11"/>
    <property type="gene ID" value="AET4Gv20637100"/>
</dbReference>
<reference evidence="3" key="1">
    <citation type="journal article" date="2014" name="Science">
        <title>Ancient hybridizations among the ancestral genomes of bread wheat.</title>
        <authorList>
            <consortium name="International Wheat Genome Sequencing Consortium,"/>
            <person name="Marcussen T."/>
            <person name="Sandve S.R."/>
            <person name="Heier L."/>
            <person name="Spannagl M."/>
            <person name="Pfeifer M."/>
            <person name="Jakobsen K.S."/>
            <person name="Wulff B.B."/>
            <person name="Steuernagel B."/>
            <person name="Mayer K.F."/>
            <person name="Olsen O.A."/>
        </authorList>
    </citation>
    <scope>NUCLEOTIDE SEQUENCE [LARGE SCALE GENOMIC DNA]</scope>
    <source>
        <strain evidence="3">cv. AL8/78</strain>
    </source>
</reference>
<name>A0A453IP91_AEGTS</name>
<dbReference type="AlphaFoldDB" id="A0A453IP91"/>
<sequence length="50" mass="5464">RRHNQPPPANTEGNATAADLRLLRPPAAHQNQNTSPNKHRAGSSPFPQFP</sequence>